<keyword evidence="6" id="KW-1185">Reference proteome</keyword>
<keyword evidence="2" id="KW-0472">Membrane</keyword>
<organism evidence="5 6">
    <name type="scientific">Vibrio astriarenae</name>
    <dbReference type="NCBI Taxonomy" id="1481923"/>
    <lineage>
        <taxon>Bacteria</taxon>
        <taxon>Pseudomonadati</taxon>
        <taxon>Pseudomonadota</taxon>
        <taxon>Gammaproteobacteria</taxon>
        <taxon>Vibrionales</taxon>
        <taxon>Vibrionaceae</taxon>
        <taxon>Vibrio</taxon>
    </lineage>
</organism>
<dbReference type="RefSeq" id="WP_164648469.1">
    <property type="nucleotide sequence ID" value="NZ_CP047475.1"/>
</dbReference>
<protein>
    <submittedName>
        <fullName evidence="5">BamA/TamA family outer membrane protein</fullName>
    </submittedName>
</protein>
<evidence type="ECO:0000259" key="4">
    <source>
        <dbReference type="Pfam" id="PF01103"/>
    </source>
</evidence>
<feature type="domain" description="Bacterial surface antigen (D15)" evidence="4">
    <location>
        <begin position="185"/>
        <end position="280"/>
    </location>
</feature>
<feature type="signal peptide" evidence="3">
    <location>
        <begin position="1"/>
        <end position="21"/>
    </location>
</feature>
<keyword evidence="3" id="KW-0732">Signal</keyword>
<dbReference type="GO" id="GO:0019867">
    <property type="term" value="C:outer membrane"/>
    <property type="evidence" value="ECO:0007669"/>
    <property type="project" value="InterPro"/>
</dbReference>
<reference evidence="5 6" key="1">
    <citation type="submission" date="2020-01" db="EMBL/GenBank/DDBJ databases">
        <title>Whole genome and functional gene identification of agarase of Vibrio HN897.</title>
        <authorList>
            <person name="Liu Y."/>
            <person name="Zhao Z."/>
        </authorList>
    </citation>
    <scope>NUCLEOTIDE SEQUENCE [LARGE SCALE GENOMIC DNA]</scope>
    <source>
        <strain evidence="5 6">HN897</strain>
    </source>
</reference>
<proteinExistence type="predicted"/>
<name>A0A7Z2T3B2_9VIBR</name>
<dbReference type="AlphaFoldDB" id="A0A7Z2T3B2"/>
<gene>
    <name evidence="5" type="ORF">GT360_08625</name>
</gene>
<dbReference type="EMBL" id="CP047475">
    <property type="protein sequence ID" value="QIA63576.1"/>
    <property type="molecule type" value="Genomic_DNA"/>
</dbReference>
<accession>A0A7Z2T3B2</accession>
<evidence type="ECO:0000256" key="3">
    <source>
        <dbReference type="SAM" id="SignalP"/>
    </source>
</evidence>
<dbReference type="KEGG" id="vas:GT360_08625"/>
<evidence type="ECO:0000313" key="5">
    <source>
        <dbReference type="EMBL" id="QIA63576.1"/>
    </source>
</evidence>
<sequence length="390" mass="43009">MKKTLSLVLSSFSLISTPSFAFSFTDPIDGMFDMGEYLAENAYGFLPVPIVITEPAVGFGGGMFGVFLHESEEEKEQRKSKALSSVDGGAQLIPPAVTVFGGAATENGTWFAALGHRRTWNQDSIRYMGGIGYGNALVDIGTRFNGVLLPDKIETDTEGFGGIQHLQFRLDNTDLFLGFSQTFFRSEITVNTGSSRIDRILSDVFGDSSTTSGLGISLEYDTTNSFFFPTDGIVIETEYMWYRDGFGSDYDYDTLAFSVTKFQPLSSKFTLVGSASLDSLAQRDESQILPPLARPYIDMRGIAAYAYQDDITSVLQAQLIWHVDPRWSTLAFGGVGSVAEKASDLYSQNEWAYGIGFRYQIARRYGLHLGMDFAFSDDENAFYFNLGSGF</sequence>
<evidence type="ECO:0000313" key="6">
    <source>
        <dbReference type="Proteomes" id="UP000464262"/>
    </source>
</evidence>
<evidence type="ECO:0000256" key="2">
    <source>
        <dbReference type="ARBA" id="ARBA00023136"/>
    </source>
</evidence>
<dbReference type="Pfam" id="PF01103">
    <property type="entry name" value="Omp85"/>
    <property type="match status" value="1"/>
</dbReference>
<feature type="chain" id="PRO_5031137345" evidence="3">
    <location>
        <begin position="22"/>
        <end position="390"/>
    </location>
</feature>
<dbReference type="Gene3D" id="2.40.160.50">
    <property type="entry name" value="membrane protein fhac: a member of the omp85/tpsb transporter family"/>
    <property type="match status" value="1"/>
</dbReference>
<dbReference type="InterPro" id="IPR000184">
    <property type="entry name" value="Bac_surfAg_D15"/>
</dbReference>
<dbReference type="Proteomes" id="UP000464262">
    <property type="component" value="Chromosome 1"/>
</dbReference>
<evidence type="ECO:0000256" key="1">
    <source>
        <dbReference type="ARBA" id="ARBA00004370"/>
    </source>
</evidence>
<comment type="subcellular location">
    <subcellularLocation>
        <location evidence="1">Membrane</location>
    </subcellularLocation>
</comment>